<proteinExistence type="predicted"/>
<feature type="compositionally biased region" description="Low complexity" evidence="1">
    <location>
        <begin position="87"/>
        <end position="104"/>
    </location>
</feature>
<evidence type="ECO:0000313" key="2">
    <source>
        <dbReference type="EMBL" id="KAL1522122.1"/>
    </source>
</evidence>
<dbReference type="AlphaFoldDB" id="A0AB34JMF9"/>
<name>A0AB34JMF9_PRYPA</name>
<evidence type="ECO:0000256" key="1">
    <source>
        <dbReference type="SAM" id="MobiDB-lite"/>
    </source>
</evidence>
<accession>A0AB34JMF9</accession>
<evidence type="ECO:0000313" key="3">
    <source>
        <dbReference type="Proteomes" id="UP001515480"/>
    </source>
</evidence>
<feature type="region of interest" description="Disordered" evidence="1">
    <location>
        <begin position="84"/>
        <end position="104"/>
    </location>
</feature>
<reference evidence="2 3" key="1">
    <citation type="journal article" date="2024" name="Science">
        <title>Giant polyketide synthase enzymes in the biosynthesis of giant marine polyether toxins.</title>
        <authorList>
            <person name="Fallon T.R."/>
            <person name="Shende V.V."/>
            <person name="Wierzbicki I.H."/>
            <person name="Pendleton A.L."/>
            <person name="Watervoot N.F."/>
            <person name="Auber R.P."/>
            <person name="Gonzalez D.J."/>
            <person name="Wisecaver J.H."/>
            <person name="Moore B.S."/>
        </authorList>
    </citation>
    <scope>NUCLEOTIDE SEQUENCE [LARGE SCALE GENOMIC DNA]</scope>
    <source>
        <strain evidence="2 3">12B1</strain>
    </source>
</reference>
<keyword evidence="3" id="KW-1185">Reference proteome</keyword>
<dbReference type="EMBL" id="JBGBPQ010000007">
    <property type="protein sequence ID" value="KAL1522122.1"/>
    <property type="molecule type" value="Genomic_DNA"/>
</dbReference>
<comment type="caution">
    <text evidence="2">The sequence shown here is derived from an EMBL/GenBank/DDBJ whole genome shotgun (WGS) entry which is preliminary data.</text>
</comment>
<sequence length="112" mass="11679">MAPCDIRRTGTNLRSLDPPLWCSSLAGTSSSICSSTYIASGALIRPCEWRDETKVCRPGSEYSCTAPVSANEASAQALLSALHPADPGSKSSSPPLSVSPGVHHSSNIFFLG</sequence>
<organism evidence="2 3">
    <name type="scientific">Prymnesium parvum</name>
    <name type="common">Toxic golden alga</name>
    <dbReference type="NCBI Taxonomy" id="97485"/>
    <lineage>
        <taxon>Eukaryota</taxon>
        <taxon>Haptista</taxon>
        <taxon>Haptophyta</taxon>
        <taxon>Prymnesiophyceae</taxon>
        <taxon>Prymnesiales</taxon>
        <taxon>Prymnesiaceae</taxon>
        <taxon>Prymnesium</taxon>
    </lineage>
</organism>
<protein>
    <submittedName>
        <fullName evidence="2">Uncharacterized protein</fullName>
    </submittedName>
</protein>
<gene>
    <name evidence="2" type="ORF">AB1Y20_021764</name>
</gene>
<dbReference type="Proteomes" id="UP001515480">
    <property type="component" value="Unassembled WGS sequence"/>
</dbReference>